<dbReference type="CDD" id="cd07067">
    <property type="entry name" value="HP_PGM_like"/>
    <property type="match status" value="1"/>
</dbReference>
<dbReference type="GeneID" id="36836810"/>
<feature type="binding site" evidence="2">
    <location>
        <position position="59"/>
    </location>
    <ligand>
        <name>substrate</name>
    </ligand>
</feature>
<dbReference type="Proteomes" id="UP000248410">
    <property type="component" value="Chromosome"/>
</dbReference>
<dbReference type="PANTHER" id="PTHR48100">
    <property type="entry name" value="BROAD-SPECIFICITY PHOSPHATASE YOR283W-RELATED"/>
    <property type="match status" value="1"/>
</dbReference>
<gene>
    <name evidence="3" type="ORF">DFR86_02535</name>
</gene>
<name>A0A2U9IQA1_9CREN</name>
<evidence type="ECO:0000313" key="4">
    <source>
        <dbReference type="Proteomes" id="UP000248410"/>
    </source>
</evidence>
<evidence type="ECO:0000256" key="2">
    <source>
        <dbReference type="PIRSR" id="PIRSR613078-2"/>
    </source>
</evidence>
<feature type="active site" description="Tele-phosphohistidine intermediate" evidence="1">
    <location>
        <position position="9"/>
    </location>
</feature>
<evidence type="ECO:0000313" key="3">
    <source>
        <dbReference type="EMBL" id="AWR98200.1"/>
    </source>
</evidence>
<sequence length="210" mass="24130">MVLILFIRHGFAVSNQQKILSHDNNLYPLTDEGEKQARFVAQELKKLNISKIYTSPVLRAYQTARIIGDELSLIPIVDDRLRERYLGELNNRKFDPNDHWKLKMIKGKIEVKGLENWASMQKRMLEFVNSVKNENGIIVAVSHYDPIRSLIGYILDLDDISAFGISLPNASITAIENDEKDNFKIYSIGSPILSQNLLDRLNRDFITINK</sequence>
<dbReference type="KEGG" id="asul:DFR86_02535"/>
<dbReference type="InterPro" id="IPR013078">
    <property type="entry name" value="His_Pase_superF_clade-1"/>
</dbReference>
<dbReference type="InterPro" id="IPR029033">
    <property type="entry name" value="His_PPase_superfam"/>
</dbReference>
<keyword evidence="4" id="KW-1185">Reference proteome</keyword>
<dbReference type="PANTHER" id="PTHR48100:SF1">
    <property type="entry name" value="HISTIDINE PHOSPHATASE FAMILY PROTEIN-RELATED"/>
    <property type="match status" value="1"/>
</dbReference>
<dbReference type="Gene3D" id="3.40.50.1240">
    <property type="entry name" value="Phosphoglycerate mutase-like"/>
    <property type="match status" value="1"/>
</dbReference>
<organism evidence="3 4">
    <name type="scientific">Acidianus sulfidivorans JP7</name>
    <dbReference type="NCBI Taxonomy" id="619593"/>
    <lineage>
        <taxon>Archaea</taxon>
        <taxon>Thermoproteota</taxon>
        <taxon>Thermoprotei</taxon>
        <taxon>Sulfolobales</taxon>
        <taxon>Sulfolobaceae</taxon>
        <taxon>Acidianus</taxon>
    </lineage>
</organism>
<protein>
    <submittedName>
        <fullName evidence="3">Phosphoglycerate mutase</fullName>
    </submittedName>
</protein>
<dbReference type="InterPro" id="IPR054929">
    <property type="entry name" value="dPGM_arch"/>
</dbReference>
<dbReference type="Pfam" id="PF00300">
    <property type="entry name" value="His_Phos_1"/>
    <property type="match status" value="1"/>
</dbReference>
<dbReference type="AlphaFoldDB" id="A0A2U9IQA1"/>
<feature type="active site" description="Proton donor/acceptor" evidence="1">
    <location>
        <position position="83"/>
    </location>
</feature>
<accession>A0A2U9IQA1</accession>
<evidence type="ECO:0000256" key="1">
    <source>
        <dbReference type="PIRSR" id="PIRSR613078-1"/>
    </source>
</evidence>
<dbReference type="EMBL" id="CP029288">
    <property type="protein sequence ID" value="AWR98200.1"/>
    <property type="molecule type" value="Genomic_DNA"/>
</dbReference>
<proteinExistence type="predicted"/>
<dbReference type="NCBIfam" id="NF038349">
    <property type="entry name" value="dPGM_arch"/>
    <property type="match status" value="1"/>
</dbReference>
<dbReference type="PIRSF" id="PIRSF000709">
    <property type="entry name" value="6PFK_2-Ptase"/>
    <property type="match status" value="1"/>
</dbReference>
<dbReference type="GO" id="GO:0016791">
    <property type="term" value="F:phosphatase activity"/>
    <property type="evidence" value="ECO:0007669"/>
    <property type="project" value="TreeGrafter"/>
</dbReference>
<dbReference type="InterPro" id="IPR050275">
    <property type="entry name" value="PGM_Phosphatase"/>
</dbReference>
<feature type="binding site" evidence="2">
    <location>
        <begin position="8"/>
        <end position="15"/>
    </location>
    <ligand>
        <name>substrate</name>
    </ligand>
</feature>
<dbReference type="RefSeq" id="WP_110381076.1">
    <property type="nucleotide sequence ID" value="NZ_CP029288.2"/>
</dbReference>
<dbReference type="SMART" id="SM00855">
    <property type="entry name" value="PGAM"/>
    <property type="match status" value="1"/>
</dbReference>
<dbReference type="OrthoDB" id="304253at2157"/>
<dbReference type="SUPFAM" id="SSF53254">
    <property type="entry name" value="Phosphoglycerate mutase-like"/>
    <property type="match status" value="1"/>
</dbReference>
<dbReference type="GO" id="GO:0005737">
    <property type="term" value="C:cytoplasm"/>
    <property type="evidence" value="ECO:0007669"/>
    <property type="project" value="TreeGrafter"/>
</dbReference>
<reference evidence="3 4" key="1">
    <citation type="submission" date="2018-05" db="EMBL/GenBank/DDBJ databases">
        <title>Complete Genome Sequences of Extremely Thermoacidophilic, Metal-Mobilizing Type-Strain Members of the Archaeal Family Sulfolobaceae: Acidianus brierleyi DSM-1651T, Acidianus sulfidivorans DSM-18786T, Metallosphaera hakonensis DSM-7519T, and Metallosphaera prunae DSM-10039T.</title>
        <authorList>
            <person name="Counts J.A."/>
            <person name="Kelly R.M."/>
        </authorList>
    </citation>
    <scope>NUCLEOTIDE SEQUENCE [LARGE SCALE GENOMIC DNA]</scope>
    <source>
        <strain evidence="3 4">JP7</strain>
    </source>
</reference>